<dbReference type="InterPro" id="IPR006190">
    <property type="entry name" value="SAF_AFP_Neu5Ac"/>
</dbReference>
<accession>A0A6C2UQB5</accession>
<organism evidence="3 4">
    <name type="scientific">Pontiella sulfatireligans</name>
    <dbReference type="NCBI Taxonomy" id="2750658"/>
    <lineage>
        <taxon>Bacteria</taxon>
        <taxon>Pseudomonadati</taxon>
        <taxon>Kiritimatiellota</taxon>
        <taxon>Kiritimatiellia</taxon>
        <taxon>Kiritimatiellales</taxon>
        <taxon>Pontiellaceae</taxon>
        <taxon>Pontiella</taxon>
    </lineage>
</organism>
<dbReference type="Proteomes" id="UP000346198">
    <property type="component" value="Unassembled WGS sequence"/>
</dbReference>
<dbReference type="InterPro" id="IPR017592">
    <property type="entry name" value="Pilus_assmbl_Flp-typ_CpaB"/>
</dbReference>
<proteinExistence type="predicted"/>
<evidence type="ECO:0000313" key="3">
    <source>
        <dbReference type="EMBL" id="VGO21497.1"/>
    </source>
</evidence>
<dbReference type="CDD" id="cd11614">
    <property type="entry name" value="SAF_CpaB_FlgA_like"/>
    <property type="match status" value="1"/>
</dbReference>
<keyword evidence="1" id="KW-1133">Transmembrane helix</keyword>
<dbReference type="Pfam" id="PF08666">
    <property type="entry name" value="SAF"/>
    <property type="match status" value="1"/>
</dbReference>
<keyword evidence="1" id="KW-0472">Membrane</keyword>
<feature type="transmembrane region" description="Helical" evidence="1">
    <location>
        <begin position="6"/>
        <end position="25"/>
    </location>
</feature>
<dbReference type="InterPro" id="IPR031571">
    <property type="entry name" value="RcpC_dom"/>
</dbReference>
<dbReference type="SMART" id="SM00858">
    <property type="entry name" value="SAF"/>
    <property type="match status" value="1"/>
</dbReference>
<evidence type="ECO:0000259" key="2">
    <source>
        <dbReference type="PROSITE" id="PS50844"/>
    </source>
</evidence>
<dbReference type="Gene3D" id="3.90.1210.10">
    <property type="entry name" value="Antifreeze-like/N-acetylneuraminic acid synthase C-terminal domain"/>
    <property type="match status" value="1"/>
</dbReference>
<dbReference type="PROSITE" id="PS50844">
    <property type="entry name" value="AFP_LIKE"/>
    <property type="match status" value="1"/>
</dbReference>
<dbReference type="RefSeq" id="WP_136062950.1">
    <property type="nucleotide sequence ID" value="NZ_CAAHFH010000002.1"/>
</dbReference>
<dbReference type="EMBL" id="CAAHFH010000002">
    <property type="protein sequence ID" value="VGO21497.1"/>
    <property type="molecule type" value="Genomic_DNA"/>
</dbReference>
<feature type="domain" description="AFP-like" evidence="2">
    <location>
        <begin position="41"/>
        <end position="105"/>
    </location>
</feature>
<reference evidence="3 4" key="1">
    <citation type="submission" date="2019-04" db="EMBL/GenBank/DDBJ databases">
        <authorList>
            <person name="Van Vliet M D."/>
        </authorList>
    </citation>
    <scope>NUCLEOTIDE SEQUENCE [LARGE SCALE GENOMIC DNA]</scope>
    <source>
        <strain evidence="3 4">F21</strain>
    </source>
</reference>
<dbReference type="InterPro" id="IPR036732">
    <property type="entry name" value="AFP_Neu5c_C_sf"/>
</dbReference>
<dbReference type="InterPro" id="IPR013974">
    <property type="entry name" value="SAF"/>
</dbReference>
<dbReference type="AlphaFoldDB" id="A0A6C2UQB5"/>
<keyword evidence="4" id="KW-1185">Reference proteome</keyword>
<evidence type="ECO:0000256" key="1">
    <source>
        <dbReference type="SAM" id="Phobius"/>
    </source>
</evidence>
<sequence length="264" mass="29124">MKNKLVLLVAVMIGIVAFWLSARYLDKERDKLYAGAVKIQVIVAARDLPAGAVLTREDLGLLSVYKSAVGGNIFLPEDLNKIEGKRLKYPVKRKAPLMWSQVDMPRTSASGLAPIIKKRSRAISIAISGAQAVSGLVKPNDHVDVLGTFTFPSPTNPQQVESVTLTLMQNVSVLATGMQIAGQEVADGRVQQGGYNAVTFEVSPREAELIVFAQQTRGQLYLSLRNPDDIYYEDQLPSVNFDYLESVLKELNEKRQMDLRHIAP</sequence>
<gene>
    <name evidence="3" type="ORF">SCARR_03571</name>
</gene>
<evidence type="ECO:0000313" key="4">
    <source>
        <dbReference type="Proteomes" id="UP000346198"/>
    </source>
</evidence>
<dbReference type="NCBIfam" id="TIGR03177">
    <property type="entry name" value="pilus_cpaB"/>
    <property type="match status" value="1"/>
</dbReference>
<keyword evidence="1" id="KW-0812">Transmembrane</keyword>
<name>A0A6C2UQB5_9BACT</name>
<dbReference type="SUPFAM" id="SSF51269">
    <property type="entry name" value="AFP III-like domain"/>
    <property type="match status" value="1"/>
</dbReference>
<dbReference type="Pfam" id="PF16976">
    <property type="entry name" value="RcpC"/>
    <property type="match status" value="1"/>
</dbReference>
<protein>
    <recommendedName>
        <fullName evidence="2">AFP-like domain-containing protein</fullName>
    </recommendedName>
</protein>